<dbReference type="Proteomes" id="UP000886998">
    <property type="component" value="Unassembled WGS sequence"/>
</dbReference>
<evidence type="ECO:0000313" key="2">
    <source>
        <dbReference type="Proteomes" id="UP000886998"/>
    </source>
</evidence>
<comment type="caution">
    <text evidence="1">The sequence shown here is derived from an EMBL/GenBank/DDBJ whole genome shotgun (WGS) entry which is preliminary data.</text>
</comment>
<reference evidence="1" key="1">
    <citation type="submission" date="2020-08" db="EMBL/GenBank/DDBJ databases">
        <title>Multicomponent nature underlies the extraordinary mechanical properties of spider dragline silk.</title>
        <authorList>
            <person name="Kono N."/>
            <person name="Nakamura H."/>
            <person name="Mori M."/>
            <person name="Yoshida Y."/>
            <person name="Ohtoshi R."/>
            <person name="Malay A.D."/>
            <person name="Moran D.A.P."/>
            <person name="Tomita M."/>
            <person name="Numata K."/>
            <person name="Arakawa K."/>
        </authorList>
    </citation>
    <scope>NUCLEOTIDE SEQUENCE</scope>
</reference>
<keyword evidence="2" id="KW-1185">Reference proteome</keyword>
<name>A0A8X6YLE4_9ARAC</name>
<dbReference type="AlphaFoldDB" id="A0A8X6YLE4"/>
<gene>
    <name evidence="1" type="ORF">TNIN_71501</name>
</gene>
<organism evidence="1 2">
    <name type="scientific">Trichonephila inaurata madagascariensis</name>
    <dbReference type="NCBI Taxonomy" id="2747483"/>
    <lineage>
        <taxon>Eukaryota</taxon>
        <taxon>Metazoa</taxon>
        <taxon>Ecdysozoa</taxon>
        <taxon>Arthropoda</taxon>
        <taxon>Chelicerata</taxon>
        <taxon>Arachnida</taxon>
        <taxon>Araneae</taxon>
        <taxon>Araneomorphae</taxon>
        <taxon>Entelegynae</taxon>
        <taxon>Araneoidea</taxon>
        <taxon>Nephilidae</taxon>
        <taxon>Trichonephila</taxon>
        <taxon>Trichonephila inaurata</taxon>
    </lineage>
</organism>
<sequence>MVLTSPHMNLSAEDCANIIGSQTLVHGVMDVLPIIWLRKGREHKCSIRSHVSQTGDVLRNDPIPCLPRYSWGWYTIGTAS</sequence>
<dbReference type="EMBL" id="BMAV01020798">
    <property type="protein sequence ID" value="GFY74513.1"/>
    <property type="molecule type" value="Genomic_DNA"/>
</dbReference>
<proteinExistence type="predicted"/>
<evidence type="ECO:0000313" key="1">
    <source>
        <dbReference type="EMBL" id="GFY74513.1"/>
    </source>
</evidence>
<accession>A0A8X6YLE4</accession>
<protein>
    <submittedName>
        <fullName evidence="1">Uncharacterized protein</fullName>
    </submittedName>
</protein>